<name>A0A1N6FAL9_9RHOB</name>
<keyword evidence="1" id="KW-0732">Signal</keyword>
<evidence type="ECO:0000259" key="3">
    <source>
        <dbReference type="Pfam" id="PF04355"/>
    </source>
</evidence>
<evidence type="ECO:0000313" key="4">
    <source>
        <dbReference type="EMBL" id="SIN92320.1"/>
    </source>
</evidence>
<dbReference type="InterPro" id="IPR037873">
    <property type="entry name" value="BamE-like"/>
</dbReference>
<dbReference type="EMBL" id="FSRL01000001">
    <property type="protein sequence ID" value="SIN92320.1"/>
    <property type="molecule type" value="Genomic_DNA"/>
</dbReference>
<feature type="domain" description="Outer membrane protein assembly factor BamE" evidence="3">
    <location>
        <begin position="35"/>
        <end position="110"/>
    </location>
</feature>
<keyword evidence="5" id="KW-1185">Reference proteome</keyword>
<evidence type="ECO:0000256" key="1">
    <source>
        <dbReference type="ARBA" id="ARBA00022729"/>
    </source>
</evidence>
<accession>A0A1N6FAL9</accession>
<dbReference type="GO" id="GO:0019867">
    <property type="term" value="C:outer membrane"/>
    <property type="evidence" value="ECO:0007669"/>
    <property type="project" value="InterPro"/>
</dbReference>
<sequence length="155" mass="16981">MAAIRRAGPGAAKGLMLLALVLTMAACTARYRNHGYTPADADLARIQVGVDTRESVVEAVGSPAGYGVQRESGYYYLSARTRTWGPKEPEFVDRQLLAISFDPSGRVSNIERFTLRDGNVVALSRRVTDSNIKGVSFLRQLLGNLGRFRAEDFLD</sequence>
<dbReference type="Proteomes" id="UP000184932">
    <property type="component" value="Unassembled WGS sequence"/>
</dbReference>
<proteinExistence type="predicted"/>
<dbReference type="OrthoDB" id="7203955at2"/>
<gene>
    <name evidence="4" type="ORF">SAMN05444002_1517</name>
</gene>
<protein>
    <submittedName>
        <fullName evidence="4">Beta-barrel assembly machine subunit BamE</fullName>
    </submittedName>
</protein>
<reference evidence="5" key="1">
    <citation type="submission" date="2016-11" db="EMBL/GenBank/DDBJ databases">
        <authorList>
            <person name="Varghese N."/>
            <person name="Submissions S."/>
        </authorList>
    </citation>
    <scope>NUCLEOTIDE SEQUENCE [LARGE SCALE GENOMIC DNA]</scope>
    <source>
        <strain evidence="5">DSM 29440</strain>
    </source>
</reference>
<organism evidence="4 5">
    <name type="scientific">Vannielia litorea</name>
    <dbReference type="NCBI Taxonomy" id="1217970"/>
    <lineage>
        <taxon>Bacteria</taxon>
        <taxon>Pseudomonadati</taxon>
        <taxon>Pseudomonadota</taxon>
        <taxon>Alphaproteobacteria</taxon>
        <taxon>Rhodobacterales</taxon>
        <taxon>Paracoccaceae</taxon>
        <taxon>Vannielia</taxon>
    </lineage>
</organism>
<dbReference type="Gene3D" id="3.30.1450.10">
    <property type="match status" value="1"/>
</dbReference>
<dbReference type="AlphaFoldDB" id="A0A1N6FAL9"/>
<keyword evidence="2" id="KW-0472">Membrane</keyword>
<evidence type="ECO:0000313" key="5">
    <source>
        <dbReference type="Proteomes" id="UP000184932"/>
    </source>
</evidence>
<dbReference type="Pfam" id="PF04355">
    <property type="entry name" value="BamE"/>
    <property type="match status" value="1"/>
</dbReference>
<dbReference type="STRING" id="1217970.SAMN05444002_1517"/>
<dbReference type="PROSITE" id="PS51257">
    <property type="entry name" value="PROKAR_LIPOPROTEIN"/>
    <property type="match status" value="1"/>
</dbReference>
<dbReference type="InterPro" id="IPR007450">
    <property type="entry name" value="BamE_dom"/>
</dbReference>
<dbReference type="RefSeq" id="WP_074255581.1">
    <property type="nucleotide sequence ID" value="NZ_FSRL01000001.1"/>
</dbReference>
<evidence type="ECO:0000256" key="2">
    <source>
        <dbReference type="ARBA" id="ARBA00023136"/>
    </source>
</evidence>